<evidence type="ECO:0000256" key="3">
    <source>
        <dbReference type="SAM" id="MobiDB-lite"/>
    </source>
</evidence>
<gene>
    <name evidence="5" type="ORF">HCEG_09420</name>
</gene>
<dbReference type="STRING" id="544711.F0UWC8"/>
<dbReference type="GO" id="GO:0044550">
    <property type="term" value="P:secondary metabolite biosynthetic process"/>
    <property type="evidence" value="ECO:0007669"/>
    <property type="project" value="TreeGrafter"/>
</dbReference>
<dbReference type="PANTHER" id="PTHR48070:SF3">
    <property type="entry name" value="ESTERASE DBAE-RELATED"/>
    <property type="match status" value="1"/>
</dbReference>
<evidence type="ECO:0000313" key="5">
    <source>
        <dbReference type="EMBL" id="EGC42638.1"/>
    </source>
</evidence>
<dbReference type="GO" id="GO:0005634">
    <property type="term" value="C:nucleus"/>
    <property type="evidence" value="ECO:0007669"/>
    <property type="project" value="TreeGrafter"/>
</dbReference>
<dbReference type="EMBL" id="DS990646">
    <property type="protein sequence ID" value="EGC42638.1"/>
    <property type="molecule type" value="Genomic_DNA"/>
</dbReference>
<evidence type="ECO:0000256" key="2">
    <source>
        <dbReference type="ARBA" id="ARBA00022801"/>
    </source>
</evidence>
<dbReference type="Gene3D" id="3.40.50.1820">
    <property type="entry name" value="alpha/beta hydrolase"/>
    <property type="match status" value="1"/>
</dbReference>
<dbReference type="OrthoDB" id="414698at2759"/>
<proteinExistence type="inferred from homology"/>
<dbReference type="OMA" id="PYSCWVS"/>
<dbReference type="Proteomes" id="UP000008142">
    <property type="component" value="Unassembled WGS sequence"/>
</dbReference>
<organism evidence="6">
    <name type="scientific">Ajellomyces capsulatus (strain H88)</name>
    <name type="common">Darling's disease fungus</name>
    <name type="synonym">Histoplasma capsulatum</name>
    <dbReference type="NCBI Taxonomy" id="544711"/>
    <lineage>
        <taxon>Eukaryota</taxon>
        <taxon>Fungi</taxon>
        <taxon>Dikarya</taxon>
        <taxon>Ascomycota</taxon>
        <taxon>Pezizomycotina</taxon>
        <taxon>Eurotiomycetes</taxon>
        <taxon>Eurotiomycetidae</taxon>
        <taxon>Onygenales</taxon>
        <taxon>Ajellomycetaceae</taxon>
        <taxon>Histoplasma</taxon>
    </lineage>
</organism>
<reference evidence="6" key="1">
    <citation type="submission" date="2008-07" db="EMBL/GenBank/DDBJ databases">
        <title>Annotation of Ajellomyces capsulatus strain H88.</title>
        <authorList>
            <person name="Champion M."/>
            <person name="Cuomo C."/>
            <person name="Ma L.-J."/>
            <person name="Henn M.R."/>
            <person name="Sil A."/>
            <person name="Goldman B."/>
            <person name="Young S.K."/>
            <person name="Kodira C.D."/>
            <person name="Zeng Q."/>
            <person name="Koehrsen M."/>
            <person name="Alvarado L."/>
            <person name="Berlin A."/>
            <person name="Borenstein D."/>
            <person name="Chen Z."/>
            <person name="Engels R."/>
            <person name="Freedman E."/>
            <person name="Gellesch M."/>
            <person name="Goldberg J."/>
            <person name="Griggs A."/>
            <person name="Gujja S."/>
            <person name="Heiman D."/>
            <person name="Hepburn T."/>
            <person name="Howarth C."/>
            <person name="Jen D."/>
            <person name="Larson L."/>
            <person name="Lewis B."/>
            <person name="Mehta T."/>
            <person name="Park D."/>
            <person name="Pearson M."/>
            <person name="Roberts A."/>
            <person name="Saif S."/>
            <person name="Shea T."/>
            <person name="Shenoy N."/>
            <person name="Sisk P."/>
            <person name="Stolte C."/>
            <person name="Sykes S."/>
            <person name="Walk T."/>
            <person name="White J."/>
            <person name="Yandava C."/>
            <person name="Klein B."/>
            <person name="McEwen J.G."/>
            <person name="Puccia R."/>
            <person name="Goldman G.H."/>
            <person name="Felipe M.S."/>
            <person name="Nino-Vega G."/>
            <person name="San-Blas G."/>
            <person name="Taylor J."/>
            <person name="Mendoza L."/>
            <person name="Galagan J."/>
            <person name="Nusbaum C."/>
            <person name="Birren B."/>
        </authorList>
    </citation>
    <scope>NUCLEOTIDE SEQUENCE [LARGE SCALE GENOMIC DNA]</scope>
    <source>
        <strain evidence="6">H88</strain>
    </source>
</reference>
<protein>
    <recommendedName>
        <fullName evidence="4">Serine hydrolase domain-containing protein</fullName>
    </recommendedName>
</protein>
<dbReference type="InterPro" id="IPR050593">
    <property type="entry name" value="LovG"/>
</dbReference>
<feature type="domain" description="Serine hydrolase" evidence="4">
    <location>
        <begin position="8"/>
        <end position="278"/>
    </location>
</feature>
<dbReference type="InterPro" id="IPR029058">
    <property type="entry name" value="AB_hydrolase_fold"/>
</dbReference>
<dbReference type="AlphaFoldDB" id="F0UWC8"/>
<sequence length="295" mass="31854">MTTDPLPSILCLHGSGTSAAIFKIQTIRLRRELQHRFSFVFIDAPFQTDPGPGVLPVFADAGPYFTWVDLSTLPVSCRSLATKDEETKEMSALQRSILRGRTQLMPARTVELLEKTVREQIERDGRGFVGVIGFSMGGRLAAGLLLEQQERLLAQQRGNGGNASGNGFADCHLAPAPTGPSGGGGGGGEGQSFKFGVFICATSPPITKLHELLDHDSTDGRGDKITLPQIDIPTLHILGLNDPWIAPGELLATTHFNQVKTTVRKLDMGHHLPTQQKDNMLLVEGILDMAKEIGI</sequence>
<dbReference type="Pfam" id="PF03959">
    <property type="entry name" value="FSH1"/>
    <property type="match status" value="1"/>
</dbReference>
<evidence type="ECO:0000256" key="1">
    <source>
        <dbReference type="ARBA" id="ARBA00005863"/>
    </source>
</evidence>
<feature type="region of interest" description="Disordered" evidence="3">
    <location>
        <begin position="164"/>
        <end position="187"/>
    </location>
</feature>
<evidence type="ECO:0000259" key="4">
    <source>
        <dbReference type="Pfam" id="PF03959"/>
    </source>
</evidence>
<name>F0UWC8_AJEC8</name>
<dbReference type="InterPro" id="IPR005645">
    <property type="entry name" value="FSH-like_dom"/>
</dbReference>
<dbReference type="GO" id="GO:0016787">
    <property type="term" value="F:hydrolase activity"/>
    <property type="evidence" value="ECO:0007669"/>
    <property type="project" value="UniProtKB-KW"/>
</dbReference>
<evidence type="ECO:0000313" key="6">
    <source>
        <dbReference type="Proteomes" id="UP000008142"/>
    </source>
</evidence>
<dbReference type="SUPFAM" id="SSF53474">
    <property type="entry name" value="alpha/beta-Hydrolases"/>
    <property type="match status" value="1"/>
</dbReference>
<dbReference type="GO" id="GO:0005737">
    <property type="term" value="C:cytoplasm"/>
    <property type="evidence" value="ECO:0007669"/>
    <property type="project" value="TreeGrafter"/>
</dbReference>
<keyword evidence="2" id="KW-0378">Hydrolase</keyword>
<accession>F0UWC8</accession>
<dbReference type="HOGENOM" id="CLU_051938_0_2_1"/>
<comment type="similarity">
    <text evidence="1">Belongs to the LovG family.</text>
</comment>
<dbReference type="PANTHER" id="PTHR48070">
    <property type="entry name" value="ESTERASE OVCA2"/>
    <property type="match status" value="1"/>
</dbReference>